<dbReference type="InterPro" id="IPR050324">
    <property type="entry name" value="CDP-alcohol_PTase-I"/>
</dbReference>
<dbReference type="EC" id="2.7.8.5" evidence="5"/>
<evidence type="ECO:0000313" key="19">
    <source>
        <dbReference type="EMBL" id="WYJ80053.1"/>
    </source>
</evidence>
<evidence type="ECO:0000313" key="20">
    <source>
        <dbReference type="Proteomes" id="UP000664360"/>
    </source>
</evidence>
<evidence type="ECO:0000256" key="14">
    <source>
        <dbReference type="ARBA" id="ARBA00023264"/>
    </source>
</evidence>
<dbReference type="PROSITE" id="PS00379">
    <property type="entry name" value="CDP_ALCOHOL_P_TRANSF"/>
    <property type="match status" value="1"/>
</dbReference>
<evidence type="ECO:0000256" key="18">
    <source>
        <dbReference type="SAM" id="Phobius"/>
    </source>
</evidence>
<evidence type="ECO:0000256" key="3">
    <source>
        <dbReference type="ARBA" id="ARBA00005042"/>
    </source>
</evidence>
<gene>
    <name evidence="19" type="ORF">DOK79_001606</name>
</gene>
<dbReference type="InterPro" id="IPR004570">
    <property type="entry name" value="Phosphatidylglycerol_P_synth"/>
</dbReference>
<name>A0ABZ2SWD4_9ENTE</name>
<evidence type="ECO:0000256" key="1">
    <source>
        <dbReference type="ARBA" id="ARBA00003973"/>
    </source>
</evidence>
<dbReference type="RefSeq" id="WP_206855728.1">
    <property type="nucleotide sequence ID" value="NZ_CP147250.1"/>
</dbReference>
<dbReference type="Gene3D" id="1.20.120.1760">
    <property type="match status" value="1"/>
</dbReference>
<evidence type="ECO:0000256" key="10">
    <source>
        <dbReference type="ARBA" id="ARBA00022989"/>
    </source>
</evidence>
<evidence type="ECO:0000256" key="5">
    <source>
        <dbReference type="ARBA" id="ARBA00013170"/>
    </source>
</evidence>
<evidence type="ECO:0000256" key="2">
    <source>
        <dbReference type="ARBA" id="ARBA00004141"/>
    </source>
</evidence>
<keyword evidence="7" id="KW-0444">Lipid biosynthesis</keyword>
<accession>A0ABZ2SWD4</accession>
<dbReference type="Pfam" id="PF01066">
    <property type="entry name" value="CDP-OH_P_transf"/>
    <property type="match status" value="1"/>
</dbReference>
<evidence type="ECO:0000256" key="6">
    <source>
        <dbReference type="ARBA" id="ARBA00014944"/>
    </source>
</evidence>
<comment type="similarity">
    <text evidence="4 17">Belongs to the CDP-alcohol phosphatidyltransferase class-I family.</text>
</comment>
<dbReference type="InterPro" id="IPR000462">
    <property type="entry name" value="CDP-OH_P_trans"/>
</dbReference>
<evidence type="ECO:0000256" key="4">
    <source>
        <dbReference type="ARBA" id="ARBA00010441"/>
    </source>
</evidence>
<keyword evidence="12 18" id="KW-0472">Membrane</keyword>
<protein>
    <recommendedName>
        <fullName evidence="6">CDP-diacylglycerol--glycerol-3-phosphate 3-phosphatidyltransferase</fullName>
        <ecNumber evidence="5">2.7.8.5</ecNumber>
    </recommendedName>
    <alternativeName>
        <fullName evidence="15">Phosphatidylglycerophosphate synthase</fullName>
    </alternativeName>
</protein>
<evidence type="ECO:0000256" key="9">
    <source>
        <dbReference type="ARBA" id="ARBA00022692"/>
    </source>
</evidence>
<dbReference type="InterPro" id="IPR048254">
    <property type="entry name" value="CDP_ALCOHOL_P_TRANSF_CS"/>
</dbReference>
<comment type="catalytic activity">
    <reaction evidence="16">
        <text>a CDP-1,2-diacyl-sn-glycerol + sn-glycerol 3-phosphate = a 1,2-diacyl-sn-glycero-3-phospho-(1'-sn-glycero-3'-phosphate) + CMP + H(+)</text>
        <dbReference type="Rhea" id="RHEA:12593"/>
        <dbReference type="ChEBI" id="CHEBI:15378"/>
        <dbReference type="ChEBI" id="CHEBI:57597"/>
        <dbReference type="ChEBI" id="CHEBI:58332"/>
        <dbReference type="ChEBI" id="CHEBI:60110"/>
        <dbReference type="ChEBI" id="CHEBI:60377"/>
        <dbReference type="EC" id="2.7.8.5"/>
    </reaction>
</comment>
<keyword evidence="9 18" id="KW-0812">Transmembrane</keyword>
<dbReference type="PIRSF" id="PIRSF000847">
    <property type="entry name" value="Phos_ph_gly_syn"/>
    <property type="match status" value="1"/>
</dbReference>
<sequence length="184" mass="21295">MNGASDWRKEIRTIPNILSIIRILLLPFYLYFMSKQSFYLAGSIIIFSGVTDFLDGFIARRFDQVTELGKVLDPIGDKLTQLVLIISMAWERPYIWLVLVLFIVKEAFMLIAGIVGLRKQIKLDGAKWYGKWATAVIYIGIILLLLFPNIPEGWVMVIFGLITYFLAQSFVLYALEYRKMLKRK</sequence>
<evidence type="ECO:0000256" key="8">
    <source>
        <dbReference type="ARBA" id="ARBA00022679"/>
    </source>
</evidence>
<keyword evidence="11" id="KW-0443">Lipid metabolism</keyword>
<keyword evidence="14" id="KW-1208">Phospholipid metabolism</keyword>
<keyword evidence="13" id="KW-0594">Phospholipid biosynthesis</keyword>
<evidence type="ECO:0000256" key="16">
    <source>
        <dbReference type="ARBA" id="ARBA00048586"/>
    </source>
</evidence>
<comment type="pathway">
    <text evidence="3">Phospholipid metabolism; phosphatidylglycerol biosynthesis; phosphatidylglycerol from CDP-diacylglycerol: step 1/2.</text>
</comment>
<reference evidence="19 20" key="1">
    <citation type="submission" date="2024-03" db="EMBL/GenBank/DDBJ databases">
        <title>The Genome Sequence of Enterococcus sp. DIV1094.</title>
        <authorList>
            <consortium name="The Broad Institute Genomics Platform"/>
            <consortium name="The Broad Institute Microbial Omics Core"/>
            <consortium name="The Broad Institute Genomic Center for Infectious Diseases"/>
            <person name="Earl A."/>
            <person name="Manson A."/>
            <person name="Gilmore M."/>
            <person name="Schwartman J."/>
            <person name="Shea T."/>
            <person name="Abouelleil A."/>
            <person name="Cao P."/>
            <person name="Chapman S."/>
            <person name="Cusick C."/>
            <person name="Young S."/>
            <person name="Neafsey D."/>
            <person name="Nusbaum C."/>
            <person name="Birren B."/>
        </authorList>
    </citation>
    <scope>NUCLEOTIDE SEQUENCE [LARGE SCALE GENOMIC DNA]</scope>
    <source>
        <strain evidence="19 20">DIV1094</strain>
    </source>
</reference>
<evidence type="ECO:0000256" key="15">
    <source>
        <dbReference type="ARBA" id="ARBA00033018"/>
    </source>
</evidence>
<evidence type="ECO:0000256" key="12">
    <source>
        <dbReference type="ARBA" id="ARBA00023136"/>
    </source>
</evidence>
<feature type="transmembrane region" description="Helical" evidence="18">
    <location>
        <begin position="38"/>
        <end position="59"/>
    </location>
</feature>
<dbReference type="InterPro" id="IPR043130">
    <property type="entry name" value="CDP-OH_PTrfase_TM_dom"/>
</dbReference>
<feature type="transmembrane region" description="Helical" evidence="18">
    <location>
        <begin position="96"/>
        <end position="117"/>
    </location>
</feature>
<proteinExistence type="inferred from homology"/>
<dbReference type="PANTHER" id="PTHR14269">
    <property type="entry name" value="CDP-DIACYLGLYCEROL--GLYCEROL-3-PHOSPHATE 3-PHOSPHATIDYLTRANSFERASE-RELATED"/>
    <property type="match status" value="1"/>
</dbReference>
<evidence type="ECO:0000256" key="11">
    <source>
        <dbReference type="ARBA" id="ARBA00023098"/>
    </source>
</evidence>
<comment type="function">
    <text evidence="1">This protein catalyzes the committed step to the synthesis of the acidic phospholipids.</text>
</comment>
<dbReference type="EMBL" id="CP147250">
    <property type="protein sequence ID" value="WYJ80053.1"/>
    <property type="molecule type" value="Genomic_DNA"/>
</dbReference>
<feature type="transmembrane region" description="Helical" evidence="18">
    <location>
        <begin position="129"/>
        <end position="147"/>
    </location>
</feature>
<dbReference type="Proteomes" id="UP000664360">
    <property type="component" value="Chromosome"/>
</dbReference>
<feature type="transmembrane region" description="Helical" evidence="18">
    <location>
        <begin position="153"/>
        <end position="175"/>
    </location>
</feature>
<feature type="transmembrane region" description="Helical" evidence="18">
    <location>
        <begin position="12"/>
        <end position="32"/>
    </location>
</feature>
<organism evidence="19 20">
    <name type="scientific">Candidatus Enterococcus mangumiae</name>
    <dbReference type="NCBI Taxonomy" id="2230878"/>
    <lineage>
        <taxon>Bacteria</taxon>
        <taxon>Bacillati</taxon>
        <taxon>Bacillota</taxon>
        <taxon>Bacilli</taxon>
        <taxon>Lactobacillales</taxon>
        <taxon>Enterococcaceae</taxon>
        <taxon>Enterococcus</taxon>
    </lineage>
</organism>
<comment type="subcellular location">
    <subcellularLocation>
        <location evidence="2">Membrane</location>
        <topology evidence="2">Multi-pass membrane protein</topology>
    </subcellularLocation>
</comment>
<evidence type="ECO:0000256" key="17">
    <source>
        <dbReference type="RuleBase" id="RU003750"/>
    </source>
</evidence>
<evidence type="ECO:0000256" key="13">
    <source>
        <dbReference type="ARBA" id="ARBA00023209"/>
    </source>
</evidence>
<keyword evidence="8 17" id="KW-0808">Transferase</keyword>
<dbReference type="PANTHER" id="PTHR14269:SF62">
    <property type="entry name" value="CDP-DIACYLGLYCEROL--GLYCEROL-3-PHOSPHATE 3-PHOSPHATIDYLTRANSFERASE 1, CHLOROPLASTIC"/>
    <property type="match status" value="1"/>
</dbReference>
<keyword evidence="10 18" id="KW-1133">Transmembrane helix</keyword>
<keyword evidence="20" id="KW-1185">Reference proteome</keyword>
<evidence type="ECO:0000256" key="7">
    <source>
        <dbReference type="ARBA" id="ARBA00022516"/>
    </source>
</evidence>